<dbReference type="InterPro" id="IPR033656">
    <property type="entry name" value="HisRS_anticodon"/>
</dbReference>
<dbReference type="HAMAP" id="MF_00127">
    <property type="entry name" value="His_tRNA_synth"/>
    <property type="match status" value="1"/>
</dbReference>
<reference evidence="12" key="2">
    <citation type="submission" date="2020-05" db="UniProtKB">
        <authorList>
            <consortium name="EnsemblMetazoa"/>
        </authorList>
    </citation>
    <scope>IDENTIFICATION</scope>
</reference>
<dbReference type="EMBL" id="ATLV01021556">
    <property type="status" value="NOT_ANNOTATED_CDS"/>
    <property type="molecule type" value="Genomic_DNA"/>
</dbReference>
<evidence type="ECO:0000313" key="13">
    <source>
        <dbReference type="Proteomes" id="UP000030765"/>
    </source>
</evidence>
<accession>A0A084W8Z8</accession>
<dbReference type="FunFam" id="3.30.930.10:FF:000021">
    <property type="entry name" value="Probable histidine--tRNA ligase, mitochondrial"/>
    <property type="match status" value="1"/>
</dbReference>
<dbReference type="Pfam" id="PF13393">
    <property type="entry name" value="tRNA-synt_His"/>
    <property type="match status" value="1"/>
</dbReference>
<evidence type="ECO:0000256" key="3">
    <source>
        <dbReference type="ARBA" id="ARBA00022598"/>
    </source>
</evidence>
<dbReference type="CDD" id="cd00773">
    <property type="entry name" value="HisRS-like_core"/>
    <property type="match status" value="1"/>
</dbReference>
<dbReference type="GO" id="GO:0005829">
    <property type="term" value="C:cytosol"/>
    <property type="evidence" value="ECO:0007669"/>
    <property type="project" value="TreeGrafter"/>
</dbReference>
<dbReference type="InterPro" id="IPR036621">
    <property type="entry name" value="Anticodon-bd_dom_sf"/>
</dbReference>
<dbReference type="NCBIfam" id="TIGR00442">
    <property type="entry name" value="hisS"/>
    <property type="match status" value="1"/>
</dbReference>
<keyword evidence="3" id="KW-0436">Ligase</keyword>
<feature type="binding site" evidence="9">
    <location>
        <position position="104"/>
    </location>
    <ligand>
        <name>L-histidine</name>
        <dbReference type="ChEBI" id="CHEBI:57595"/>
    </ligand>
</feature>
<dbReference type="InterPro" id="IPR041715">
    <property type="entry name" value="HisRS-like_core"/>
</dbReference>
<dbReference type="InterPro" id="IPR004516">
    <property type="entry name" value="HisRS/HisZ"/>
</dbReference>
<name>A0A084W8Z8_ANOSI</name>
<dbReference type="VEuPathDB" id="VectorBase:ASIC014687"/>
<feature type="domain" description="Aminoacyl-transfer RNA synthetases class-II family profile" evidence="10">
    <location>
        <begin position="1"/>
        <end position="329"/>
    </location>
</feature>
<evidence type="ECO:0000256" key="4">
    <source>
        <dbReference type="ARBA" id="ARBA00022741"/>
    </source>
</evidence>
<organism evidence="11">
    <name type="scientific">Anopheles sinensis</name>
    <name type="common">Mosquito</name>
    <dbReference type="NCBI Taxonomy" id="74873"/>
    <lineage>
        <taxon>Eukaryota</taxon>
        <taxon>Metazoa</taxon>
        <taxon>Ecdysozoa</taxon>
        <taxon>Arthropoda</taxon>
        <taxon>Hexapoda</taxon>
        <taxon>Insecta</taxon>
        <taxon>Pterygota</taxon>
        <taxon>Neoptera</taxon>
        <taxon>Endopterygota</taxon>
        <taxon>Diptera</taxon>
        <taxon>Nematocera</taxon>
        <taxon>Culicoidea</taxon>
        <taxon>Culicidae</taxon>
        <taxon>Anophelinae</taxon>
        <taxon>Anopheles</taxon>
    </lineage>
</organism>
<evidence type="ECO:0000259" key="10">
    <source>
        <dbReference type="PROSITE" id="PS50862"/>
    </source>
</evidence>
<evidence type="ECO:0000256" key="7">
    <source>
        <dbReference type="ARBA" id="ARBA00023146"/>
    </source>
</evidence>
<dbReference type="GO" id="GO:0032543">
    <property type="term" value="P:mitochondrial translation"/>
    <property type="evidence" value="ECO:0007669"/>
    <property type="project" value="TreeGrafter"/>
</dbReference>
<dbReference type="VEuPathDB" id="VectorBase:ASIS012508"/>
<dbReference type="OMA" id="YQIQKVW"/>
<gene>
    <name evidence="11" type="ORF">ZHAS_00014687</name>
</gene>
<dbReference type="InterPro" id="IPR015807">
    <property type="entry name" value="His-tRNA-ligase"/>
</dbReference>
<feature type="binding site" evidence="9">
    <location>
        <begin position="277"/>
        <end position="278"/>
    </location>
    <ligand>
        <name>L-histidine</name>
        <dbReference type="ChEBI" id="CHEBI:57595"/>
    </ligand>
</feature>
<dbReference type="PROSITE" id="PS50862">
    <property type="entry name" value="AA_TRNA_LIGASE_II"/>
    <property type="match status" value="1"/>
</dbReference>
<feature type="binding site" evidence="9">
    <location>
        <position position="124"/>
    </location>
    <ligand>
        <name>L-histidine</name>
        <dbReference type="ChEBI" id="CHEBI:57595"/>
    </ligand>
</feature>
<comment type="similarity">
    <text evidence="1">Belongs to the class-II aminoacyl-tRNA synthetase family.</text>
</comment>
<dbReference type="EnsemblMetazoa" id="ASIC014687-RA">
    <property type="protein sequence ID" value="ASIC014687-PA"/>
    <property type="gene ID" value="ASIC014687"/>
</dbReference>
<dbReference type="GO" id="GO:0005524">
    <property type="term" value="F:ATP binding"/>
    <property type="evidence" value="ECO:0007669"/>
    <property type="project" value="UniProtKB-KW"/>
</dbReference>
<evidence type="ECO:0000313" key="12">
    <source>
        <dbReference type="EnsemblMetazoa" id="ASIC014687-PA"/>
    </source>
</evidence>
<dbReference type="Proteomes" id="UP000030765">
    <property type="component" value="Unassembled WGS sequence"/>
</dbReference>
<keyword evidence="7" id="KW-0030">Aminoacyl-tRNA synthetase</keyword>
<evidence type="ECO:0000256" key="2">
    <source>
        <dbReference type="ARBA" id="ARBA00012815"/>
    </source>
</evidence>
<evidence type="ECO:0000256" key="5">
    <source>
        <dbReference type="ARBA" id="ARBA00022840"/>
    </source>
</evidence>
<dbReference type="Pfam" id="PF03129">
    <property type="entry name" value="HGTP_anticodon"/>
    <property type="match status" value="1"/>
</dbReference>
<keyword evidence="5" id="KW-0067">ATP-binding</keyword>
<feature type="binding site" evidence="9">
    <location>
        <position position="273"/>
    </location>
    <ligand>
        <name>L-histidine</name>
        <dbReference type="ChEBI" id="CHEBI:57595"/>
    </ligand>
</feature>
<dbReference type="STRING" id="74873.A0A084W8Z8"/>
<feature type="binding site" evidence="9">
    <location>
        <begin position="77"/>
        <end position="79"/>
    </location>
    <ligand>
        <name>L-histidine</name>
        <dbReference type="ChEBI" id="CHEBI:57595"/>
    </ligand>
</feature>
<evidence type="ECO:0000256" key="1">
    <source>
        <dbReference type="ARBA" id="ARBA00008226"/>
    </source>
</evidence>
<dbReference type="InterPro" id="IPR045864">
    <property type="entry name" value="aa-tRNA-synth_II/BPL/LPL"/>
</dbReference>
<dbReference type="EC" id="6.1.1.21" evidence="2"/>
<dbReference type="GO" id="GO:0005739">
    <property type="term" value="C:mitochondrion"/>
    <property type="evidence" value="ECO:0007669"/>
    <property type="project" value="TreeGrafter"/>
</dbReference>
<evidence type="ECO:0000256" key="6">
    <source>
        <dbReference type="ARBA" id="ARBA00022917"/>
    </source>
</evidence>
<dbReference type="GO" id="GO:0006427">
    <property type="term" value="P:histidyl-tRNA aminoacylation"/>
    <property type="evidence" value="ECO:0007669"/>
    <property type="project" value="InterPro"/>
</dbReference>
<keyword evidence="13" id="KW-1185">Reference proteome</keyword>
<dbReference type="GO" id="GO:0003723">
    <property type="term" value="F:RNA binding"/>
    <property type="evidence" value="ECO:0007669"/>
    <property type="project" value="TreeGrafter"/>
</dbReference>
<dbReference type="SUPFAM" id="SSF55681">
    <property type="entry name" value="Class II aaRS and biotin synthetases"/>
    <property type="match status" value="1"/>
</dbReference>
<proteinExistence type="inferred from homology"/>
<keyword evidence="4" id="KW-0547">Nucleotide-binding</keyword>
<dbReference type="InterPro" id="IPR004154">
    <property type="entry name" value="Anticodon-bd"/>
</dbReference>
<evidence type="ECO:0000313" key="11">
    <source>
        <dbReference type="EMBL" id="KFB46692.1"/>
    </source>
</evidence>
<dbReference type="OrthoDB" id="1906957at2759"/>
<dbReference type="PANTHER" id="PTHR11476">
    <property type="entry name" value="HISTIDYL-TRNA SYNTHETASE"/>
    <property type="match status" value="1"/>
</dbReference>
<dbReference type="CDD" id="cd00859">
    <property type="entry name" value="HisRS_anticodon"/>
    <property type="match status" value="1"/>
</dbReference>
<evidence type="ECO:0000256" key="9">
    <source>
        <dbReference type="PIRSR" id="PIRSR001549-1"/>
    </source>
</evidence>
<dbReference type="SUPFAM" id="SSF52954">
    <property type="entry name" value="Class II aaRS ABD-related"/>
    <property type="match status" value="1"/>
</dbReference>
<comment type="catalytic activity">
    <reaction evidence="8">
        <text>tRNA(His) + L-histidine + ATP = L-histidyl-tRNA(His) + AMP + diphosphate + H(+)</text>
        <dbReference type="Rhea" id="RHEA:17313"/>
        <dbReference type="Rhea" id="RHEA-COMP:9665"/>
        <dbReference type="Rhea" id="RHEA-COMP:9689"/>
        <dbReference type="ChEBI" id="CHEBI:15378"/>
        <dbReference type="ChEBI" id="CHEBI:30616"/>
        <dbReference type="ChEBI" id="CHEBI:33019"/>
        <dbReference type="ChEBI" id="CHEBI:57595"/>
        <dbReference type="ChEBI" id="CHEBI:78442"/>
        <dbReference type="ChEBI" id="CHEBI:78527"/>
        <dbReference type="ChEBI" id="CHEBI:456215"/>
        <dbReference type="EC" id="6.1.1.21"/>
    </reaction>
</comment>
<sequence length="448" mass="50917">MSLKTPKGTRDYGPAEAVLRQRLLDRVIQVFRRHGAATLDTPVFELRSVLTGKYGDDSKLIYDLKDQGGEPLALRYDLTVPFARYLAMNNVRQMKRYHIAKVYRRDNPQVTHGRYREFYQCDFDIAGTYDPMLPDAECIKVVAEILTELDVGDFTVKLNHRRLLDGVFEVCGVPKDKFRTVCSSVDKLDKMPWDTVRREMIEEKGLDERTVDQIGCYVSECGGIELLDRLSSDGQLNAIEGAMRALADIRLLLQYCAIFKVSERISFDLSLARGLDYYTGVIFEAVLKDTPDEVGSVAGGGRYDDLVGMFNPKRTKVPCVGVSIGIERLFSIQEKRTMVGKSTRTNETEVFVVSAHRGLHLRRLEILNQLWSEGIKAEHSYKQNPKLLAQLQHCEKRQIPLAIIVGEGELARGMVKVREVASRQEEYISLDTMIEEIRKKLTTLNVPE</sequence>
<dbReference type="GO" id="GO:0004821">
    <property type="term" value="F:histidine-tRNA ligase activity"/>
    <property type="evidence" value="ECO:0007669"/>
    <property type="project" value="UniProtKB-EC"/>
</dbReference>
<dbReference type="AlphaFoldDB" id="A0A084W8Z8"/>
<dbReference type="FunFam" id="3.40.50.800:FF:000008">
    <property type="entry name" value="histidine--tRNA ligase, cytoplasmic isoform X1"/>
    <property type="match status" value="1"/>
</dbReference>
<dbReference type="InterPro" id="IPR006195">
    <property type="entry name" value="aa-tRNA-synth_II"/>
</dbReference>
<feature type="binding site" evidence="9">
    <location>
        <position position="120"/>
    </location>
    <ligand>
        <name>L-histidine</name>
        <dbReference type="ChEBI" id="CHEBI:57595"/>
    </ligand>
</feature>
<dbReference type="EMBL" id="KE525320">
    <property type="protein sequence ID" value="KFB46692.1"/>
    <property type="molecule type" value="Genomic_DNA"/>
</dbReference>
<keyword evidence="6" id="KW-0648">Protein biosynthesis</keyword>
<evidence type="ECO:0000256" key="8">
    <source>
        <dbReference type="ARBA" id="ARBA00047639"/>
    </source>
</evidence>
<protein>
    <recommendedName>
        <fullName evidence="2">histidine--tRNA ligase</fullName>
        <ecNumber evidence="2">6.1.1.21</ecNumber>
    </recommendedName>
</protein>
<dbReference type="Gene3D" id="3.30.930.10">
    <property type="entry name" value="Bira Bifunctional Protein, Domain 2"/>
    <property type="match status" value="1"/>
</dbReference>
<reference evidence="11 13" key="1">
    <citation type="journal article" date="2014" name="BMC Genomics">
        <title>Genome sequence of Anopheles sinensis provides insight into genetics basis of mosquito competence for malaria parasites.</title>
        <authorList>
            <person name="Zhou D."/>
            <person name="Zhang D."/>
            <person name="Ding G."/>
            <person name="Shi L."/>
            <person name="Hou Q."/>
            <person name="Ye Y."/>
            <person name="Xu Y."/>
            <person name="Zhou H."/>
            <person name="Xiong C."/>
            <person name="Li S."/>
            <person name="Yu J."/>
            <person name="Hong S."/>
            <person name="Yu X."/>
            <person name="Zou P."/>
            <person name="Chen C."/>
            <person name="Chang X."/>
            <person name="Wang W."/>
            <person name="Lv Y."/>
            <person name="Sun Y."/>
            <person name="Ma L."/>
            <person name="Shen B."/>
            <person name="Zhu C."/>
        </authorList>
    </citation>
    <scope>NUCLEOTIDE SEQUENCE [LARGE SCALE GENOMIC DNA]</scope>
</reference>
<dbReference type="Gene3D" id="3.40.50.800">
    <property type="entry name" value="Anticodon-binding domain"/>
    <property type="match status" value="1"/>
</dbReference>
<dbReference type="PANTHER" id="PTHR11476:SF7">
    <property type="entry name" value="HISTIDINE--TRNA LIGASE"/>
    <property type="match status" value="1"/>
</dbReference>
<dbReference type="PIRSF" id="PIRSF001549">
    <property type="entry name" value="His-tRNA_synth"/>
    <property type="match status" value="1"/>
</dbReference>